<accession>A0A2U3DPQ8</accession>
<organism evidence="1 2">
    <name type="scientific">Purpureocillium lilacinum</name>
    <name type="common">Paecilomyces lilacinus</name>
    <dbReference type="NCBI Taxonomy" id="33203"/>
    <lineage>
        <taxon>Eukaryota</taxon>
        <taxon>Fungi</taxon>
        <taxon>Dikarya</taxon>
        <taxon>Ascomycota</taxon>
        <taxon>Pezizomycotina</taxon>
        <taxon>Sordariomycetes</taxon>
        <taxon>Hypocreomycetidae</taxon>
        <taxon>Hypocreales</taxon>
        <taxon>Ophiocordycipitaceae</taxon>
        <taxon>Purpureocillium</taxon>
    </lineage>
</organism>
<gene>
    <name evidence="1" type="ORF">PCL_11353</name>
</gene>
<dbReference type="AlphaFoldDB" id="A0A2U3DPQ8"/>
<protein>
    <submittedName>
        <fullName evidence="1">Uncharacterized protein</fullName>
    </submittedName>
</protein>
<name>A0A2U3DPQ8_PURLI</name>
<evidence type="ECO:0000313" key="1">
    <source>
        <dbReference type="EMBL" id="PWI64233.1"/>
    </source>
</evidence>
<dbReference type="PANTHER" id="PTHR42037:SF1">
    <property type="match status" value="1"/>
</dbReference>
<proteinExistence type="predicted"/>
<dbReference type="Pfam" id="PF14441">
    <property type="entry name" value="OTT_1508_deam"/>
    <property type="match status" value="1"/>
</dbReference>
<reference evidence="1 2" key="1">
    <citation type="journal article" date="2016" name="Front. Microbiol.">
        <title>Genome and transcriptome sequences reveal the specific parasitism of the nematophagous Purpureocillium lilacinum 36-1.</title>
        <authorList>
            <person name="Xie J."/>
            <person name="Li S."/>
            <person name="Mo C."/>
            <person name="Xiao X."/>
            <person name="Peng D."/>
            <person name="Wang G."/>
            <person name="Xiao Y."/>
        </authorList>
    </citation>
    <scope>NUCLEOTIDE SEQUENCE [LARGE SCALE GENOMIC DNA]</scope>
    <source>
        <strain evidence="1 2">36-1</strain>
    </source>
</reference>
<dbReference type="EMBL" id="LCWV01000078">
    <property type="protein sequence ID" value="PWI64233.1"/>
    <property type="molecule type" value="Genomic_DNA"/>
</dbReference>
<dbReference type="PANTHER" id="PTHR42037">
    <property type="match status" value="1"/>
</dbReference>
<dbReference type="InterPro" id="IPR027796">
    <property type="entry name" value="OTT_1508_deam-like"/>
</dbReference>
<evidence type="ECO:0000313" key="2">
    <source>
        <dbReference type="Proteomes" id="UP000245956"/>
    </source>
</evidence>
<sequence length="281" mass="32407">MYSKYSISSHRRYCRGHFQCRGVEPTKRESYREFSHLVSRLGSHVFAARTVFLGVRDLPFIRDIAYVNEVKAPHNITEPVRLCPSDVDPYEIVKKLCTSATEKGSPAFEQRLQEAMITADEELMLSLYRRDSQQRRSFRDQVAKYMSDRNWTLPTMWHAELQALHLVASSGGRYTFIDDDKFIGCSKGACFFCYQYITHHEGGYVKPDTHNGICPAVRLPDAKSPFAQQKMDGRQRLIYKAIKDHIKDALRKADEPIRRHRLSTSGFDVVEGTVASQETFR</sequence>
<dbReference type="Proteomes" id="UP000245956">
    <property type="component" value="Unassembled WGS sequence"/>
</dbReference>
<comment type="caution">
    <text evidence="1">The sequence shown here is derived from an EMBL/GenBank/DDBJ whole genome shotgun (WGS) entry which is preliminary data.</text>
</comment>